<protein>
    <submittedName>
        <fullName evidence="3">Uncharacterized protein</fullName>
    </submittedName>
</protein>
<feature type="transmembrane region" description="Helical" evidence="2">
    <location>
        <begin position="6"/>
        <end position="28"/>
    </location>
</feature>
<reference evidence="3 4" key="1">
    <citation type="submission" date="2020-07" db="EMBL/GenBank/DDBJ databases">
        <title>Sequencing the genomes of 1000 actinobacteria strains.</title>
        <authorList>
            <person name="Klenk H.-P."/>
        </authorList>
    </citation>
    <scope>NUCLEOTIDE SEQUENCE [LARGE SCALE GENOMIC DNA]</scope>
    <source>
        <strain evidence="3 4">DSM 100723</strain>
    </source>
</reference>
<keyword evidence="2" id="KW-0472">Membrane</keyword>
<dbReference type="RefSeq" id="WP_182559256.1">
    <property type="nucleotide sequence ID" value="NZ_JACGWT010000002.1"/>
</dbReference>
<evidence type="ECO:0000313" key="3">
    <source>
        <dbReference type="EMBL" id="MBA8793669.1"/>
    </source>
</evidence>
<feature type="transmembrane region" description="Helical" evidence="2">
    <location>
        <begin position="64"/>
        <end position="86"/>
    </location>
</feature>
<feature type="compositionally biased region" description="Polar residues" evidence="1">
    <location>
        <begin position="120"/>
        <end position="137"/>
    </location>
</feature>
<feature type="region of interest" description="Disordered" evidence="1">
    <location>
        <begin position="97"/>
        <end position="137"/>
    </location>
</feature>
<evidence type="ECO:0000256" key="2">
    <source>
        <dbReference type="SAM" id="Phobius"/>
    </source>
</evidence>
<keyword evidence="2" id="KW-1133">Transmembrane helix</keyword>
<keyword evidence="2" id="KW-0812">Transmembrane</keyword>
<dbReference type="AlphaFoldDB" id="A0A7W3IR06"/>
<gene>
    <name evidence="3" type="ORF">FHX74_001274</name>
</gene>
<feature type="transmembrane region" description="Helical" evidence="2">
    <location>
        <begin position="404"/>
        <end position="422"/>
    </location>
</feature>
<keyword evidence="4" id="KW-1185">Reference proteome</keyword>
<dbReference type="EMBL" id="JACGWT010000002">
    <property type="protein sequence ID" value="MBA8793669.1"/>
    <property type="molecule type" value="Genomic_DNA"/>
</dbReference>
<accession>A0A7W3IR06</accession>
<comment type="caution">
    <text evidence="3">The sequence shown here is derived from an EMBL/GenBank/DDBJ whole genome shotgun (WGS) entry which is preliminary data.</text>
</comment>
<evidence type="ECO:0000313" key="4">
    <source>
        <dbReference type="Proteomes" id="UP000523079"/>
    </source>
</evidence>
<feature type="transmembrane region" description="Helical" evidence="2">
    <location>
        <begin position="40"/>
        <end position="58"/>
    </location>
</feature>
<evidence type="ECO:0000256" key="1">
    <source>
        <dbReference type="SAM" id="MobiDB-lite"/>
    </source>
</evidence>
<feature type="transmembrane region" description="Helical" evidence="2">
    <location>
        <begin position="349"/>
        <end position="366"/>
    </location>
</feature>
<proteinExistence type="predicted"/>
<name>A0A7W3IR06_9ACTN</name>
<feature type="region of interest" description="Disordered" evidence="1">
    <location>
        <begin position="470"/>
        <end position="489"/>
    </location>
</feature>
<dbReference type="Proteomes" id="UP000523079">
    <property type="component" value="Unassembled WGS sequence"/>
</dbReference>
<organism evidence="3 4">
    <name type="scientific">Microlunatus kandeliicorticis</name>
    <dbReference type="NCBI Taxonomy" id="1759536"/>
    <lineage>
        <taxon>Bacteria</taxon>
        <taxon>Bacillati</taxon>
        <taxon>Actinomycetota</taxon>
        <taxon>Actinomycetes</taxon>
        <taxon>Propionibacteriales</taxon>
        <taxon>Propionibacteriaceae</taxon>
        <taxon>Microlunatus</taxon>
    </lineage>
</organism>
<sequence>MKFPSGVKTGILIASVYLVGVILTYVFSALSRTLGVLLDYRILIAVLAVAVVVLVSFLGATALFWVGVLLGVSVTALIVIFVRSLLISKTAQGADRLEQPVSEEPSRNEDVEPGIGPTAALSTTAQDEGSDSVGATAQQESPMTLQDLLGDVSEALRFVGLTVLEGLRTLAYSWSNERAERLYFLKQDAERRVQRSPFMSREIVDTMSLAGSADALDFLNAKFPPEDSEDLLSTMSSADSDWLRNHITGIEQNQNAAKRPWRRLYREARTAHYVPRRDVETYVKESLLGVLAGSSEARREFVWRYVVVALPPEQIDRRISELKVRLKVDHEKLYDEYDRLSAEAEFRSAIGIPMAATLIFVGYAQVQTFSWLTFDQWWPTVDRLLNVQALPSWLYWLPEACREILHQPFWAFVIGVVIMILFSSAGKAKAGEAARLLYAAVRQGILSKADEPLFDSSELGFDQGGVLGVRPEGREPAETAPMMTEPTSQ</sequence>